<keyword evidence="3" id="KW-1185">Reference proteome</keyword>
<reference evidence="2 3" key="1">
    <citation type="submission" date="2021-08" db="EMBL/GenBank/DDBJ databases">
        <title>Draft Genome Sequence of Phanerochaete sordida strain YK-624.</title>
        <authorList>
            <person name="Mori T."/>
            <person name="Dohra H."/>
            <person name="Suzuki T."/>
            <person name="Kawagishi H."/>
            <person name="Hirai H."/>
        </authorList>
    </citation>
    <scope>NUCLEOTIDE SEQUENCE [LARGE SCALE GENOMIC DNA]</scope>
    <source>
        <strain evidence="2 3">YK-624</strain>
    </source>
</reference>
<accession>A0A9P3LFW8</accession>
<dbReference type="EMBL" id="BPQB01000034">
    <property type="protein sequence ID" value="GJE93700.1"/>
    <property type="molecule type" value="Genomic_DNA"/>
</dbReference>
<protein>
    <submittedName>
        <fullName evidence="2">Uncharacterized protein</fullName>
    </submittedName>
</protein>
<evidence type="ECO:0000313" key="3">
    <source>
        <dbReference type="Proteomes" id="UP000703269"/>
    </source>
</evidence>
<feature type="region of interest" description="Disordered" evidence="1">
    <location>
        <begin position="14"/>
        <end position="34"/>
    </location>
</feature>
<dbReference type="AlphaFoldDB" id="A0A9P3LFW8"/>
<gene>
    <name evidence="2" type="ORF">PsYK624_098610</name>
</gene>
<comment type="caution">
    <text evidence="2">The sequence shown here is derived from an EMBL/GenBank/DDBJ whole genome shotgun (WGS) entry which is preliminary data.</text>
</comment>
<feature type="compositionally biased region" description="Polar residues" evidence="1">
    <location>
        <begin position="24"/>
        <end position="33"/>
    </location>
</feature>
<proteinExistence type="predicted"/>
<sequence>MTSDFIYHARRGIISPTAPVPPSSRAQYASTHASDIRARARRARAAAVCGASAGPLRPPGRRGQRRLDERPGPGTLAQSSLDTGDSAHGLRRAAGPAQARTGRAARLEWTAISPEARCVRGVVAWVVGDAVCCDTRSVQVRVVD</sequence>
<evidence type="ECO:0000256" key="1">
    <source>
        <dbReference type="SAM" id="MobiDB-lite"/>
    </source>
</evidence>
<evidence type="ECO:0000313" key="2">
    <source>
        <dbReference type="EMBL" id="GJE93700.1"/>
    </source>
</evidence>
<dbReference type="Proteomes" id="UP000703269">
    <property type="component" value="Unassembled WGS sequence"/>
</dbReference>
<name>A0A9P3LFW8_9APHY</name>
<organism evidence="2 3">
    <name type="scientific">Phanerochaete sordida</name>
    <dbReference type="NCBI Taxonomy" id="48140"/>
    <lineage>
        <taxon>Eukaryota</taxon>
        <taxon>Fungi</taxon>
        <taxon>Dikarya</taxon>
        <taxon>Basidiomycota</taxon>
        <taxon>Agaricomycotina</taxon>
        <taxon>Agaricomycetes</taxon>
        <taxon>Polyporales</taxon>
        <taxon>Phanerochaetaceae</taxon>
        <taxon>Phanerochaete</taxon>
    </lineage>
</organism>
<feature type="region of interest" description="Disordered" evidence="1">
    <location>
        <begin position="47"/>
        <end position="101"/>
    </location>
</feature>